<evidence type="ECO:0000313" key="6">
    <source>
        <dbReference type="Proteomes" id="UP000681315"/>
    </source>
</evidence>
<keyword evidence="6" id="KW-1185">Reference proteome</keyword>
<protein>
    <recommendedName>
        <fullName evidence="2">DNA-directed DNA polymerase</fullName>
        <ecNumber evidence="2">2.7.7.7</ecNumber>
    </recommendedName>
</protein>
<evidence type="ECO:0000313" key="5">
    <source>
        <dbReference type="EMBL" id="MBO3096809.1"/>
    </source>
</evidence>
<comment type="similarity">
    <text evidence="1">Belongs to the DNA polymerase type-A family.</text>
</comment>
<dbReference type="InterPro" id="IPR036397">
    <property type="entry name" value="RNaseH_sf"/>
</dbReference>
<dbReference type="InterPro" id="IPR002298">
    <property type="entry name" value="DNA_polymerase_A"/>
</dbReference>
<dbReference type="Pfam" id="PF01612">
    <property type="entry name" value="DNA_pol_A_exo1"/>
    <property type="match status" value="1"/>
</dbReference>
<proteinExistence type="inferred from homology"/>
<dbReference type="EMBL" id="JAGEVG010000001">
    <property type="protein sequence ID" value="MBO3096809.1"/>
    <property type="molecule type" value="Genomic_DNA"/>
</dbReference>
<dbReference type="SMART" id="SM00474">
    <property type="entry name" value="35EXOc"/>
    <property type="match status" value="1"/>
</dbReference>
<sequence length="684" mass="80339">MKMSLPSVNQIAFKPWFVIEEGKDVGKVKIPTLNFVKFLGELGFRYAQINGAYQVVRIECKVVYTIKDHSEIITLIKKWLKDNSENNIIDGLFVDQIESAWINKTPQLFSPLNLKFLPTTEIKTHFDSEDSCFLYFKNTVVKITKHDYELLDYRELDGYIFKEQIINKHFNPKKTKGLFRRTNFAQFVYNISDQKMKRSKAFLSLIGYLLHRFKKASNTKAIILLDQTINELNAAHGGTGKSLLIKSLSYFRELCELPGKDFTSNSQFSFQRATSNTNIISINDVRANFDFEIMYGRITDNFTINRKYKQEIEIPFERSPKIILSSNFMIKAPSGHSTERRKYEIELSEYYGPHLTVRDDFNQQFFEDWNDFDWNEVTLFMIFCVRYYLNHGLVEAEPINLLQRRLISELGSDLLEFLDEKFFEKLKHHKKELFDEFRNGGYGDKRYAPTQRTFTVKLKKYCEYKNLKYKETPSNSKAFFEVIKDTEHCLLTMDDVDTNYKTVDTPNKMTRLVNKMTRHFEDNPNEVLAIDLETTGLDCFQDDIVCLALTFEKRTGYNVIFPKHKTKVLSFIEPLIPFLSAEHITKVLHNAKFDLKFLHRYGITVLGRIEDTMILDHFLDPNRKTHGLKEISVMHLGYKQINFQQMAGEKLITEVPIDELTTYACEDTDLTYQLYHYITNQLNQ</sequence>
<organism evidence="5 6">
    <name type="scientific">Gelidibacter pelagius</name>
    <dbReference type="NCBI Taxonomy" id="2819985"/>
    <lineage>
        <taxon>Bacteria</taxon>
        <taxon>Pseudomonadati</taxon>
        <taxon>Bacteroidota</taxon>
        <taxon>Flavobacteriia</taxon>
        <taxon>Flavobacteriales</taxon>
        <taxon>Flavobacteriaceae</taxon>
        <taxon>Gelidibacter</taxon>
    </lineage>
</organism>
<dbReference type="InterPro" id="IPR012337">
    <property type="entry name" value="RNaseH-like_sf"/>
</dbReference>
<dbReference type="Proteomes" id="UP000681315">
    <property type="component" value="Unassembled WGS sequence"/>
</dbReference>
<evidence type="ECO:0000256" key="3">
    <source>
        <dbReference type="ARBA" id="ARBA00049244"/>
    </source>
</evidence>
<dbReference type="PANTHER" id="PTHR10133:SF27">
    <property type="entry name" value="DNA POLYMERASE NU"/>
    <property type="match status" value="1"/>
</dbReference>
<feature type="domain" description="3'-5' exonuclease" evidence="4">
    <location>
        <begin position="500"/>
        <end position="683"/>
    </location>
</feature>
<dbReference type="Pfam" id="PF19263">
    <property type="entry name" value="DUF5906"/>
    <property type="match status" value="1"/>
</dbReference>
<gene>
    <name evidence="5" type="ORF">J4051_00905</name>
</gene>
<reference evidence="5 6" key="1">
    <citation type="submission" date="2021-03" db="EMBL/GenBank/DDBJ databases">
        <title>Gelidibacter sp. nov., isolated from costal sediment.</title>
        <authorList>
            <person name="Lun K.-Y."/>
        </authorList>
    </citation>
    <scope>NUCLEOTIDE SEQUENCE [LARGE SCALE GENOMIC DNA]</scope>
    <source>
        <strain evidence="5 6">DF109</strain>
    </source>
</reference>
<evidence type="ECO:0000256" key="2">
    <source>
        <dbReference type="ARBA" id="ARBA00012417"/>
    </source>
</evidence>
<evidence type="ECO:0000259" key="4">
    <source>
        <dbReference type="SMART" id="SM00474"/>
    </source>
</evidence>
<dbReference type="Gene3D" id="3.30.420.10">
    <property type="entry name" value="Ribonuclease H-like superfamily/Ribonuclease H"/>
    <property type="match status" value="1"/>
</dbReference>
<comment type="caution">
    <text evidence="5">The sequence shown here is derived from an EMBL/GenBank/DDBJ whole genome shotgun (WGS) entry which is preliminary data.</text>
</comment>
<dbReference type="InterPro" id="IPR045455">
    <property type="entry name" value="NrS-1_pol-like_helicase"/>
</dbReference>
<dbReference type="CDD" id="cd06139">
    <property type="entry name" value="DNA_polA_I_Ecoli_like_exo"/>
    <property type="match status" value="1"/>
</dbReference>
<dbReference type="PANTHER" id="PTHR10133">
    <property type="entry name" value="DNA POLYMERASE I"/>
    <property type="match status" value="1"/>
</dbReference>
<accession>A0ABS3SM94</accession>
<dbReference type="SUPFAM" id="SSF53098">
    <property type="entry name" value="Ribonuclease H-like"/>
    <property type="match status" value="1"/>
</dbReference>
<comment type="catalytic activity">
    <reaction evidence="3">
        <text>DNA(n) + a 2'-deoxyribonucleoside 5'-triphosphate = DNA(n+1) + diphosphate</text>
        <dbReference type="Rhea" id="RHEA:22508"/>
        <dbReference type="Rhea" id="RHEA-COMP:17339"/>
        <dbReference type="Rhea" id="RHEA-COMP:17340"/>
        <dbReference type="ChEBI" id="CHEBI:33019"/>
        <dbReference type="ChEBI" id="CHEBI:61560"/>
        <dbReference type="ChEBI" id="CHEBI:173112"/>
        <dbReference type="EC" id="2.7.7.7"/>
    </reaction>
</comment>
<name>A0ABS3SM94_9FLAO</name>
<dbReference type="RefSeq" id="WP_208231726.1">
    <property type="nucleotide sequence ID" value="NZ_JAGEVG010000001.1"/>
</dbReference>
<dbReference type="InterPro" id="IPR002562">
    <property type="entry name" value="3'-5'_exonuclease_dom"/>
</dbReference>
<dbReference type="EC" id="2.7.7.7" evidence="2"/>
<evidence type="ECO:0000256" key="1">
    <source>
        <dbReference type="ARBA" id="ARBA00007705"/>
    </source>
</evidence>